<name>A0A840ARQ0_9HYPH</name>
<dbReference type="AlphaFoldDB" id="A0A840ARQ0"/>
<accession>A0A840ARQ0</accession>
<proteinExistence type="predicted"/>
<gene>
    <name evidence="2" type="ORF">GGR25_003390</name>
</gene>
<dbReference type="Pfam" id="PF08924">
    <property type="entry name" value="Rv2525c_GlyHyd-like"/>
    <property type="match status" value="1"/>
</dbReference>
<organism evidence="2 3">
    <name type="scientific">Kaistia hirudinis</name>
    <dbReference type="NCBI Taxonomy" id="1293440"/>
    <lineage>
        <taxon>Bacteria</taxon>
        <taxon>Pseudomonadati</taxon>
        <taxon>Pseudomonadota</taxon>
        <taxon>Alphaproteobacteria</taxon>
        <taxon>Hyphomicrobiales</taxon>
        <taxon>Kaistiaceae</taxon>
        <taxon>Kaistia</taxon>
    </lineage>
</organism>
<sequence length="222" mass="23959">MTGFAGFDVLAYPGTPEMAWLKANTNFKWTGFYLAPAPSRPSSGWMTNRAPLAGQGWGFAPIYVGQQVTGSGSHHTSGPQGTIDGNDACHLMATAGFPAGSFVYLDLENGKPFTSRQQDYVANWVDAVEHNRFQAGVYCSHTFAAEVHKLRSTTRIWAFKVATTAPHPVPGPPYPDIHPSGCGYTGAYAWQLGQNCIIDHPMAPNRKLKVDLDTALSGDPSQ</sequence>
<evidence type="ECO:0000259" key="1">
    <source>
        <dbReference type="Pfam" id="PF08924"/>
    </source>
</evidence>
<dbReference type="RefSeq" id="WP_183399977.1">
    <property type="nucleotide sequence ID" value="NZ_JACIDS010000004.1"/>
</dbReference>
<dbReference type="Proteomes" id="UP000553963">
    <property type="component" value="Unassembled WGS sequence"/>
</dbReference>
<dbReference type="Gene3D" id="3.20.20.80">
    <property type="entry name" value="Glycosidases"/>
    <property type="match status" value="1"/>
</dbReference>
<reference evidence="2 3" key="1">
    <citation type="submission" date="2020-08" db="EMBL/GenBank/DDBJ databases">
        <title>Genomic Encyclopedia of Type Strains, Phase IV (KMG-IV): sequencing the most valuable type-strain genomes for metagenomic binning, comparative biology and taxonomic classification.</title>
        <authorList>
            <person name="Goeker M."/>
        </authorList>
    </citation>
    <scope>NUCLEOTIDE SEQUENCE [LARGE SCALE GENOMIC DNA]</scope>
    <source>
        <strain evidence="2 3">DSM 25966</strain>
    </source>
</reference>
<comment type="caution">
    <text evidence="2">The sequence shown here is derived from an EMBL/GenBank/DDBJ whole genome shotgun (WGS) entry which is preliminary data.</text>
</comment>
<dbReference type="InterPro" id="IPR017853">
    <property type="entry name" value="GH"/>
</dbReference>
<dbReference type="EMBL" id="JACIDS010000004">
    <property type="protein sequence ID" value="MBB3932332.1"/>
    <property type="molecule type" value="Genomic_DNA"/>
</dbReference>
<evidence type="ECO:0000313" key="2">
    <source>
        <dbReference type="EMBL" id="MBB3932332.1"/>
    </source>
</evidence>
<feature type="domain" description="Rv2525c-like glycoside hydrolase-like" evidence="1">
    <location>
        <begin position="50"/>
        <end position="155"/>
    </location>
</feature>
<keyword evidence="3" id="KW-1185">Reference proteome</keyword>
<protein>
    <recommendedName>
        <fullName evidence="1">Rv2525c-like glycoside hydrolase-like domain-containing protein</fullName>
    </recommendedName>
</protein>
<evidence type="ECO:0000313" key="3">
    <source>
        <dbReference type="Proteomes" id="UP000553963"/>
    </source>
</evidence>
<dbReference type="SUPFAM" id="SSF51445">
    <property type="entry name" value="(Trans)glycosidases"/>
    <property type="match status" value="1"/>
</dbReference>
<dbReference type="InterPro" id="IPR015020">
    <property type="entry name" value="Rv2525c-like_Glyco_Hydro-like"/>
</dbReference>